<proteinExistence type="predicted"/>
<name>A0A7U3ZKC3_RUNSL</name>
<reference evidence="2" key="1">
    <citation type="submission" date="2011-06" db="EMBL/GenBank/DDBJ databases">
        <title>The complete genome of chromosome of Runella slithyformis DSM 19594.</title>
        <authorList>
            <consortium name="US DOE Joint Genome Institute (JGI-PGF)"/>
            <person name="Lucas S."/>
            <person name="Han J."/>
            <person name="Lapidus A."/>
            <person name="Bruce D."/>
            <person name="Goodwin L."/>
            <person name="Pitluck S."/>
            <person name="Peters L."/>
            <person name="Kyrpides N."/>
            <person name="Mavromatis K."/>
            <person name="Ivanova N."/>
            <person name="Ovchinnikova G."/>
            <person name="Zhang X."/>
            <person name="Misra M."/>
            <person name="Detter J.C."/>
            <person name="Tapia R."/>
            <person name="Han C."/>
            <person name="Land M."/>
            <person name="Hauser L."/>
            <person name="Markowitz V."/>
            <person name="Cheng J.-F."/>
            <person name="Hugenholtz P."/>
            <person name="Woyke T."/>
            <person name="Wu D."/>
            <person name="Tindall B."/>
            <person name="Faehrich R."/>
            <person name="Brambilla E."/>
            <person name="Klenk H.-P."/>
            <person name="Eisen J.A."/>
        </authorList>
    </citation>
    <scope>NUCLEOTIDE SEQUENCE [LARGE SCALE GENOMIC DNA]</scope>
    <source>
        <strain evidence="2">ATCC 29530 / DSM 19594 / LMG 11500 / NCIMB 11436 / LSU 4</strain>
    </source>
</reference>
<dbReference type="KEGG" id="rsi:Runsl_2414"/>
<gene>
    <name evidence="1" type="ordered locus">Runsl_2414</name>
</gene>
<evidence type="ECO:0000313" key="2">
    <source>
        <dbReference type="Proteomes" id="UP000000493"/>
    </source>
</evidence>
<protein>
    <submittedName>
        <fullName evidence="1">Uncharacterized protein</fullName>
    </submittedName>
</protein>
<organism evidence="1 2">
    <name type="scientific">Runella slithyformis (strain ATCC 29530 / DSM 19594 / LMG 11500 / NCIMB 11436 / LSU 4)</name>
    <dbReference type="NCBI Taxonomy" id="761193"/>
    <lineage>
        <taxon>Bacteria</taxon>
        <taxon>Pseudomonadati</taxon>
        <taxon>Bacteroidota</taxon>
        <taxon>Cytophagia</taxon>
        <taxon>Cytophagales</taxon>
        <taxon>Spirosomataceae</taxon>
        <taxon>Runella</taxon>
    </lineage>
</organism>
<reference evidence="1 2" key="2">
    <citation type="journal article" date="2012" name="Stand. Genomic Sci.">
        <title>Complete genome sequence of the aquatic bacterium Runella slithyformis type strain (LSU 4(T)).</title>
        <authorList>
            <person name="Copeland A."/>
            <person name="Zhang X."/>
            <person name="Misra M."/>
            <person name="Lapidus A."/>
            <person name="Nolan M."/>
            <person name="Lucas S."/>
            <person name="Deshpande S."/>
            <person name="Cheng J.F."/>
            <person name="Tapia R."/>
            <person name="Goodwin L.A."/>
            <person name="Pitluck S."/>
            <person name="Liolios K."/>
            <person name="Pagani I."/>
            <person name="Ivanova N."/>
            <person name="Mikhailova N."/>
            <person name="Pati A."/>
            <person name="Chen A."/>
            <person name="Palaniappan K."/>
            <person name="Land M."/>
            <person name="Hauser L."/>
            <person name="Pan C."/>
            <person name="Jeffries C.D."/>
            <person name="Detter J.C."/>
            <person name="Brambilla E.M."/>
            <person name="Rohde M."/>
            <person name="Djao O.D."/>
            <person name="Goker M."/>
            <person name="Sikorski J."/>
            <person name="Tindall B.J."/>
            <person name="Woyke T."/>
            <person name="Bristow J."/>
            <person name="Eisen J.A."/>
            <person name="Markowitz V."/>
            <person name="Hugenholtz P."/>
            <person name="Kyrpides N.C."/>
            <person name="Klenk H.P."/>
            <person name="Mavromatis K."/>
        </authorList>
    </citation>
    <scope>NUCLEOTIDE SEQUENCE [LARGE SCALE GENOMIC DNA]</scope>
    <source>
        <strain evidence="2">ATCC 29530 / DSM 19594 / LMG 11500 / NCIMB 11436 / LSU 4</strain>
    </source>
</reference>
<dbReference type="AlphaFoldDB" id="A0A7U3ZKC3"/>
<keyword evidence="2" id="KW-1185">Reference proteome</keyword>
<dbReference type="EMBL" id="CP002859">
    <property type="protein sequence ID" value="AEI48822.1"/>
    <property type="molecule type" value="Genomic_DNA"/>
</dbReference>
<sequence>MQLILNVIDWLVYRDHFTETILFDRNLLKPISGNNNSLFIRHSFIRHSEYPFFIHKLSTT</sequence>
<dbReference type="Proteomes" id="UP000000493">
    <property type="component" value="Chromosome"/>
</dbReference>
<evidence type="ECO:0000313" key="1">
    <source>
        <dbReference type="EMBL" id="AEI48822.1"/>
    </source>
</evidence>
<accession>A0A7U3ZKC3</accession>